<feature type="region of interest" description="Disordered" evidence="1">
    <location>
        <begin position="1909"/>
        <end position="1939"/>
    </location>
</feature>
<feature type="domain" description="Gliding motility protein SprA N-terminal" evidence="3">
    <location>
        <begin position="76"/>
        <end position="359"/>
    </location>
</feature>
<reference evidence="4 5" key="1">
    <citation type="submission" date="2019-03" db="EMBL/GenBank/DDBJ databases">
        <title>Genomic Encyclopedia of Type Strains, Phase IV (KMG-IV): sequencing the most valuable type-strain genomes for metagenomic binning, comparative biology and taxonomic classification.</title>
        <authorList>
            <person name="Goeker M."/>
        </authorList>
    </citation>
    <scope>NUCLEOTIDE SEQUENCE [LARGE SCALE GENOMIC DNA]</scope>
    <source>
        <strain evidence="4 5">DSM 100059</strain>
    </source>
</reference>
<evidence type="ECO:0000313" key="5">
    <source>
        <dbReference type="Proteomes" id="UP000294498"/>
    </source>
</evidence>
<organism evidence="4 5">
    <name type="scientific">Dinghuibacter silviterrae</name>
    <dbReference type="NCBI Taxonomy" id="1539049"/>
    <lineage>
        <taxon>Bacteria</taxon>
        <taxon>Pseudomonadati</taxon>
        <taxon>Bacteroidota</taxon>
        <taxon>Chitinophagia</taxon>
        <taxon>Chitinophagales</taxon>
        <taxon>Chitinophagaceae</taxon>
        <taxon>Dinghuibacter</taxon>
    </lineage>
</organism>
<dbReference type="EMBL" id="SODV01000002">
    <property type="protein sequence ID" value="TDW95706.1"/>
    <property type="molecule type" value="Genomic_DNA"/>
</dbReference>
<keyword evidence="2" id="KW-0732">Signal</keyword>
<protein>
    <submittedName>
        <fullName evidence="4">Cell surface protein SprA</fullName>
    </submittedName>
</protein>
<accession>A0A4R8DF56</accession>
<dbReference type="Proteomes" id="UP000294498">
    <property type="component" value="Unassembled WGS sequence"/>
</dbReference>
<evidence type="ECO:0000256" key="2">
    <source>
        <dbReference type="SAM" id="SignalP"/>
    </source>
</evidence>
<keyword evidence="5" id="KW-1185">Reference proteome</keyword>
<feature type="domain" description="Gliding motility protein SprA N-terminal" evidence="3">
    <location>
        <begin position="1103"/>
        <end position="1615"/>
    </location>
</feature>
<gene>
    <name evidence="4" type="ORF">EDB95_3517</name>
</gene>
<dbReference type="NCBIfam" id="TIGR04189">
    <property type="entry name" value="surface_SprA"/>
    <property type="match status" value="1"/>
</dbReference>
<dbReference type="InterPro" id="IPR025684">
    <property type="entry name" value="SprA_N_dom"/>
</dbReference>
<sequence length="2419" mass="269837">MTRTRQHLVVSLLLITFLTCLPSLHAWAGGREKWAQPDTTILPASKDTLHYPIEDRRGDPFSVTSLPGINLRDPSNIRDSIVYDPVTNRYFIYEKVGKTYYRMPTSYTFDELFKILSDQSERDYFQQRADALSALNRNINDPNLQIHPSFFNRIFSTTGIPKLDYKTQGLIDVQVGYMGQRIDNPTLPERARSNGGFDFNLNANVNVNASIGDKLKLPIQYNTQSSFDFENQLKLEYQGTTDDIIKKIEAGNINFTTKSALIPSVQSLFGIKAQLQFGKLFVTAAIANQKAATQSITLQGGSASQTFDLKSSQYDVNRNFLLAQYFVNNFNKVMSTAPVVTSQVNILRLEVWVTNRQGASLNNRIVVGLADLGENQPSNTAVVHSLTTSPFPSNGANSLYGSVTSNTAFRDVTRVGSQLQSLGLSQVTDYEQVYARKLNTSEYYFNPNAGFICVNTQLQPNDVLAVAYQYSYNGKVYQVGEFSTDVTPDTSASNAGNQQTLFLKLLKATAPRPALPIWNLMMKNVYSLGSGTLQQQGFVLNVLYDQPGGGAKTYVPFGDASQKGVPLISVLGLDRLNSNNDPQPDGVFDFIPNFTVLPQFSKIIFPVLDPFGKDLASRIYQTIPPNVRDTLFYTLYDSLQWVAQQSPQLDRFELKGSFKGTSSNTVSLGAFNIPPGSVVVTSGGTTLKENQDYLVDYNQGQVKIINQAILNSGVPVNVSYENNGSYGLQQRNFMGLRFDYMAINKPNKQLALGATFEKLAERPYYIKVQYGEDPIDNAMLGVDANYKSDFPRMTKWLNNLYQTTAPSTIQAQGEIAKLIPGHPPQIGRGSSGAVYIDDFEASSSGVDLRFPFTSWATASTPYGAVNVSNGSLMFPEAGLNDNLDYGKNRARMAWYNIETTLQDPNSTNNPVRGNIASLSDSRTRALSYQELFPQQTTDIGQNQLVSFDMAYYPFQRGQYNFDAAQGDVDVNGNLTNPKSRWGGIMRSLDQTDFETGNIEYIEFWLQDPYAMDVSGASPDSGRLYFNLGNISEDILKDGKHSFENGLNTPANPAPEDTSVWGKVPRNPIQITNAFSNDPGERPFQDIGLDGINDTAEQILHQPYLNALQLRGVSPAALQAATADPSSDDYVHYRDARYDAYNASILNRYKLYNNTEGNSPVVNSNATYSTAATLYPDNEDLNGDNTMNTDEEYFQYHVDLQRPSSLRMQVGTNFITDKRNVTVTLANGNSKTEVWYQFRIPVESYETKVGNIPDFTSIQFMRMYMTGFSDTADVLRFAELELVRNQWRQFNYNVDSSGQYEPISNTTTTFNITAVNIEQNDQRTPIPYVIPPGVQRQQTLSSNNVTLLQNEQSMSLQIYNLQPSDGRAVYKTTSLDLRRYKRMQMFLHSEAAQGLLLQNGQTSAVIRIGQDFVNNFYEIKIPLQVTPQNGSYPDTAVWPTANNLDVMLDDLVQLKLRRGSRPVTTKYTEALSTGVTYSVMGVPNLGQVSGILISIQNNSSSVVSTEVWVDELRLTELDEKGGYAAQGRVDVQLADLGHISASGSIKTVGWGTIDQSIEERSLSTTTQLDISSTLELGKLLPKKAAISVPFFADYSQAVSTPKYDPFDEDVQLSEKLSQVSGKHAKDSIKNYAVEVQQISTINFTNVKKLKTGGKKPKLLDITNFDFSFSFTESKHHSPTLSEDFLKKYYAGIGYTYNGQPKFWTPFKKIKSKSHWLDMVKDFNLNGHPTLLLFREDVNRQFGAQQARNILVPGVTDSNVYQIPETYNKYFTIAKTYGLGWDFTKSINVSIQALDSARVDEPDGRINNGHKKDSVWRNFFKGGRNTMWRQSTNITYTLPTLKLPLIDWTNISVGYSSMYQWTAASQLQQELGLNYGNTIQNSSSRNLKVTMDMRKLYDKLHFFRDMDRLDAATATPAPPKRDTASAKSKRPPSQPPGPKVSRLAQNKAAQFFGRILTAVKMVGIDYSENYSTYLPGFTDSAVAFGGDWKTGAPGLPFVFGAQPNAAWLENAAYKGWLTRDTSFNQMLNQSFQQTLNANATLTPFRDVTIDLTISKSFQKSYSELFKDTLGNGDFSHLTPYASGGFTVSYIALKTLFKPFNPNVTSQTFLNFQNYRTALSKRLGMENPYSLGYFPTGGYYLGYGQYAQDVLVPAFIAAYTGQDPNKIALLGQQNKNIKTDPFAGYKPMPNWKITYNGLTRIPAIGDLFRSITLTNIYTGSLAMNGFGTNLTYDDPMGYGWPGFIDTISHSFVPFFYVPNTTITEQFNPLIGIDATTKTGANIHFSYVKGRSVSLSLVDYQVSEVHNSGFTLGGTYRKKGIVLPFKVPFTSKDTHRLDNDLTFKLDLSILNNSTSNSVLDQNLTTPVAGNKTIKIQPAVDYVISKKVDVRLYYDRTRIIPYISSSPPSSLTRMGFEFKINLAQ</sequence>
<name>A0A4R8DF56_9BACT</name>
<dbReference type="InterPro" id="IPR026377">
    <property type="entry name" value="Cell_surface_SprA"/>
</dbReference>
<evidence type="ECO:0000313" key="4">
    <source>
        <dbReference type="EMBL" id="TDW95706.1"/>
    </source>
</evidence>
<evidence type="ECO:0000259" key="3">
    <source>
        <dbReference type="Pfam" id="PF14349"/>
    </source>
</evidence>
<comment type="caution">
    <text evidence="4">The sequence shown here is derived from an EMBL/GenBank/DDBJ whole genome shotgun (WGS) entry which is preliminary data.</text>
</comment>
<proteinExistence type="predicted"/>
<feature type="signal peptide" evidence="2">
    <location>
        <begin position="1"/>
        <end position="28"/>
    </location>
</feature>
<evidence type="ECO:0000256" key="1">
    <source>
        <dbReference type="SAM" id="MobiDB-lite"/>
    </source>
</evidence>
<feature type="chain" id="PRO_5020956593" evidence="2">
    <location>
        <begin position="29"/>
        <end position="2419"/>
    </location>
</feature>
<dbReference type="Pfam" id="PF14349">
    <property type="entry name" value="SprA_N"/>
    <property type="match status" value="2"/>
</dbReference>